<accession>A0ABW0I2N8</accession>
<dbReference type="GO" id="GO:0016787">
    <property type="term" value="F:hydrolase activity"/>
    <property type="evidence" value="ECO:0007669"/>
    <property type="project" value="UniProtKB-KW"/>
</dbReference>
<dbReference type="SUPFAM" id="SSF109604">
    <property type="entry name" value="HD-domain/PDEase-like"/>
    <property type="match status" value="1"/>
</dbReference>
<dbReference type="PROSITE" id="PS51832">
    <property type="entry name" value="HD_GYP"/>
    <property type="match status" value="1"/>
</dbReference>
<dbReference type="PANTHER" id="PTHR43155:SF2">
    <property type="entry name" value="CYCLIC DI-GMP PHOSPHODIESTERASE PA4108"/>
    <property type="match status" value="1"/>
</dbReference>
<organism evidence="2 3">
    <name type="scientific">Cohnella soli</name>
    <dbReference type="NCBI Taxonomy" id="425005"/>
    <lineage>
        <taxon>Bacteria</taxon>
        <taxon>Bacillati</taxon>
        <taxon>Bacillota</taxon>
        <taxon>Bacilli</taxon>
        <taxon>Bacillales</taxon>
        <taxon>Paenibacillaceae</taxon>
        <taxon>Cohnella</taxon>
    </lineage>
</organism>
<dbReference type="EMBL" id="JBHSMI010000067">
    <property type="protein sequence ID" value="MFC5407518.1"/>
    <property type="molecule type" value="Genomic_DNA"/>
</dbReference>
<dbReference type="SMART" id="SM00471">
    <property type="entry name" value="HDc"/>
    <property type="match status" value="1"/>
</dbReference>
<dbReference type="CDD" id="cd00077">
    <property type="entry name" value="HDc"/>
    <property type="match status" value="1"/>
</dbReference>
<proteinExistence type="predicted"/>
<feature type="domain" description="HD-GYP" evidence="1">
    <location>
        <begin position="98"/>
        <end position="294"/>
    </location>
</feature>
<reference evidence="3" key="1">
    <citation type="journal article" date="2019" name="Int. J. Syst. Evol. Microbiol.">
        <title>The Global Catalogue of Microorganisms (GCM) 10K type strain sequencing project: providing services to taxonomists for standard genome sequencing and annotation.</title>
        <authorList>
            <consortium name="The Broad Institute Genomics Platform"/>
            <consortium name="The Broad Institute Genome Sequencing Center for Infectious Disease"/>
            <person name="Wu L."/>
            <person name="Ma J."/>
        </authorList>
    </citation>
    <scope>NUCLEOTIDE SEQUENCE [LARGE SCALE GENOMIC DNA]</scope>
    <source>
        <strain evidence="3">CGMCC 1.18575</strain>
    </source>
</reference>
<keyword evidence="3" id="KW-1185">Reference proteome</keyword>
<dbReference type="InterPro" id="IPR003607">
    <property type="entry name" value="HD/PDEase_dom"/>
</dbReference>
<dbReference type="RefSeq" id="WP_378140251.1">
    <property type="nucleotide sequence ID" value="NZ_JBHSMI010000067.1"/>
</dbReference>
<keyword evidence="2" id="KW-0378">Hydrolase</keyword>
<dbReference type="Pfam" id="PF13487">
    <property type="entry name" value="HD_5"/>
    <property type="match status" value="1"/>
</dbReference>
<protein>
    <submittedName>
        <fullName evidence="2">HD-GYP domain-containing protein</fullName>
        <ecNumber evidence="2">3.1.4.-</ecNumber>
    </submittedName>
</protein>
<dbReference type="Gene3D" id="1.10.3210.10">
    <property type="entry name" value="Hypothetical protein af1432"/>
    <property type="match status" value="1"/>
</dbReference>
<evidence type="ECO:0000313" key="2">
    <source>
        <dbReference type="EMBL" id="MFC5407518.1"/>
    </source>
</evidence>
<dbReference type="PANTHER" id="PTHR43155">
    <property type="entry name" value="CYCLIC DI-GMP PHOSPHODIESTERASE PA4108-RELATED"/>
    <property type="match status" value="1"/>
</dbReference>
<dbReference type="Proteomes" id="UP001596113">
    <property type="component" value="Unassembled WGS sequence"/>
</dbReference>
<evidence type="ECO:0000259" key="1">
    <source>
        <dbReference type="PROSITE" id="PS51832"/>
    </source>
</evidence>
<name>A0ABW0I2N8_9BACL</name>
<evidence type="ECO:0000313" key="3">
    <source>
        <dbReference type="Proteomes" id="UP001596113"/>
    </source>
</evidence>
<dbReference type="InterPro" id="IPR037522">
    <property type="entry name" value="HD_GYP_dom"/>
</dbReference>
<gene>
    <name evidence="2" type="ORF">ACFPOF_32710</name>
</gene>
<sequence>MGKEHSTRYRYVGKRLVRNMYSPLGTLLVPIHTVLSPKEIDTLFRQGVLLHDEDVEDVAILHLVDAAISEIRDIFQSARHSDRISFEAIRERILPVVLLMSLHPDISRILAHLEKHDEYLYRHSIGVALLSKMIGSASGYQGDELTELITSAFLHDIGKSRIPLDILNKPGALTAEEFECVKKHTIYGYELIRQSPGLDENHALVALQHHEREDGSGYPYGLKGDATLRNSKIVAVADVFHAMISKRVYKSSVSFYQVLQEMSRNAFGALEPEITLNFMKRIMDLLIGNTVLLSNGSEAKIVMVSPHDPVNPLVEANGMYIDLSKEKQIVLERILSTG</sequence>
<comment type="caution">
    <text evidence="2">The sequence shown here is derived from an EMBL/GenBank/DDBJ whole genome shotgun (WGS) entry which is preliminary data.</text>
</comment>
<dbReference type="EC" id="3.1.4.-" evidence="2"/>